<sequence>MAALLEIRDLAVDLFTRRGVLRAIDRFSLTVEHGETLGLVGESGCGKSMTSLAIMGLLPTPPAKVTGGAILLEGRDLTRLSDTRMQAVRGREIGIIFQDPMSSLNPVYTVGYQLAEVLRRHFKLDRRGAEKRALELLDRVRIPDARRRLDAYPHELSGGMNQRVVIAMAIACEPKLLIADEPTTALDVTIQAQILELLKDIQRESRMGVIFITHDLGVIADVADRVTVMYAGKKAEEAPVDVLFGDPRHPYTRGLIGATPKPGDERRRRLVEIPGTVPGLSDRSQGCTFANRCPLVFDRCRIEQPALIPQGAGHAAACFLADEMEDRHVASVGA</sequence>
<dbReference type="OrthoDB" id="9815712at2"/>
<dbReference type="RefSeq" id="WP_114360595.1">
    <property type="nucleotide sequence ID" value="NZ_QRDT01000032.1"/>
</dbReference>
<comment type="function">
    <text evidence="8">Involved in beta-(1--&gt;2)glucan export. Transmembrane domains (TMD) form a pore in the inner membrane and the ATP-binding domain (NBD) is responsible for energy generation.</text>
</comment>
<dbReference type="GO" id="GO:0005886">
    <property type="term" value="C:plasma membrane"/>
    <property type="evidence" value="ECO:0007669"/>
    <property type="project" value="UniProtKB-SubCell"/>
</dbReference>
<evidence type="ECO:0000313" key="13">
    <source>
        <dbReference type="Proteomes" id="UP000256343"/>
    </source>
</evidence>
<dbReference type="InterPro" id="IPR013563">
    <property type="entry name" value="Oligopep_ABC_C"/>
</dbReference>
<evidence type="ECO:0000313" key="12">
    <source>
        <dbReference type="Proteomes" id="UP000252631"/>
    </source>
</evidence>
<dbReference type="PROSITE" id="PS50893">
    <property type="entry name" value="ABC_TRANSPORTER_2"/>
    <property type="match status" value="1"/>
</dbReference>
<evidence type="ECO:0000256" key="6">
    <source>
        <dbReference type="ARBA" id="ARBA00022840"/>
    </source>
</evidence>
<dbReference type="SUPFAM" id="SSF52540">
    <property type="entry name" value="P-loop containing nucleoside triphosphate hydrolases"/>
    <property type="match status" value="1"/>
</dbReference>
<evidence type="ECO:0000313" key="11">
    <source>
        <dbReference type="EMBL" id="SSW93205.1"/>
    </source>
</evidence>
<protein>
    <submittedName>
        <fullName evidence="11">Peptide/nickel transport system ATP-binding protein</fullName>
    </submittedName>
</protein>
<dbReference type="Proteomes" id="UP000252631">
    <property type="component" value="Unassembled WGS sequence"/>
</dbReference>
<dbReference type="Pfam" id="PF08352">
    <property type="entry name" value="oligo_HPY"/>
    <property type="match status" value="1"/>
</dbReference>
<keyword evidence="3" id="KW-0813">Transport</keyword>
<reference evidence="10 13" key="2">
    <citation type="submission" date="2018-07" db="EMBL/GenBank/DDBJ databases">
        <title>Genomic Encyclopedia of Archaeal and Bacterial Type Strains, Phase II (KMG-II): from individual species to whole genera.</title>
        <authorList>
            <person name="Goeker M."/>
        </authorList>
    </citation>
    <scope>NUCLEOTIDE SEQUENCE [LARGE SCALE GENOMIC DNA]</scope>
    <source>
        <strain evidence="10 13">JA575</strain>
    </source>
</reference>
<dbReference type="PANTHER" id="PTHR43297:SF2">
    <property type="entry name" value="DIPEPTIDE TRANSPORT ATP-BINDING PROTEIN DPPD"/>
    <property type="match status" value="1"/>
</dbReference>
<evidence type="ECO:0000256" key="2">
    <source>
        <dbReference type="ARBA" id="ARBA00005417"/>
    </source>
</evidence>
<accession>A0A336JTQ9</accession>
<dbReference type="GO" id="GO:0005524">
    <property type="term" value="F:ATP binding"/>
    <property type="evidence" value="ECO:0007669"/>
    <property type="project" value="UniProtKB-KW"/>
</dbReference>
<dbReference type="InterPro" id="IPR027417">
    <property type="entry name" value="P-loop_NTPase"/>
</dbReference>
<comment type="similarity">
    <text evidence="2">Belongs to the ABC transporter superfamily.</text>
</comment>
<dbReference type="Proteomes" id="UP000256343">
    <property type="component" value="Unassembled WGS sequence"/>
</dbReference>
<evidence type="ECO:0000313" key="10">
    <source>
        <dbReference type="EMBL" id="RED24461.1"/>
    </source>
</evidence>
<proteinExistence type="inferred from homology"/>
<keyword evidence="4" id="KW-1003">Cell membrane</keyword>
<dbReference type="GO" id="GO:0016887">
    <property type="term" value="F:ATP hydrolysis activity"/>
    <property type="evidence" value="ECO:0007669"/>
    <property type="project" value="InterPro"/>
</dbReference>
<dbReference type="FunFam" id="3.40.50.300:FF:000016">
    <property type="entry name" value="Oligopeptide ABC transporter ATP-binding component"/>
    <property type="match status" value="1"/>
</dbReference>
<name>A0A336JTQ9_9BRAD</name>
<comment type="subcellular location">
    <subcellularLocation>
        <location evidence="1">Cell inner membrane</location>
        <topology evidence="1">Peripheral membrane protein</topology>
    </subcellularLocation>
</comment>
<dbReference type="InterPro" id="IPR003439">
    <property type="entry name" value="ABC_transporter-like_ATP-bd"/>
</dbReference>
<dbReference type="GO" id="GO:0015833">
    <property type="term" value="P:peptide transport"/>
    <property type="evidence" value="ECO:0007669"/>
    <property type="project" value="InterPro"/>
</dbReference>
<dbReference type="GO" id="GO:0055085">
    <property type="term" value="P:transmembrane transport"/>
    <property type="evidence" value="ECO:0007669"/>
    <property type="project" value="UniProtKB-ARBA"/>
</dbReference>
<evidence type="ECO:0000256" key="1">
    <source>
        <dbReference type="ARBA" id="ARBA00004417"/>
    </source>
</evidence>
<organism evidence="11 12">
    <name type="scientific">Rhodopseudomonas pentothenatexigens</name>
    <dbReference type="NCBI Taxonomy" id="999699"/>
    <lineage>
        <taxon>Bacteria</taxon>
        <taxon>Pseudomonadati</taxon>
        <taxon>Pseudomonadota</taxon>
        <taxon>Alphaproteobacteria</taxon>
        <taxon>Hyphomicrobiales</taxon>
        <taxon>Nitrobacteraceae</taxon>
        <taxon>Rhodopseudomonas</taxon>
    </lineage>
</organism>
<keyword evidence="13" id="KW-1185">Reference proteome</keyword>
<keyword evidence="6 11" id="KW-0067">ATP-binding</keyword>
<evidence type="ECO:0000256" key="3">
    <source>
        <dbReference type="ARBA" id="ARBA00022448"/>
    </source>
</evidence>
<feature type="domain" description="ABC transporter" evidence="9">
    <location>
        <begin position="5"/>
        <end position="256"/>
    </location>
</feature>
<dbReference type="AlphaFoldDB" id="A0A336JTQ9"/>
<dbReference type="InterPro" id="IPR003593">
    <property type="entry name" value="AAA+_ATPase"/>
</dbReference>
<evidence type="ECO:0000256" key="4">
    <source>
        <dbReference type="ARBA" id="ARBA00022475"/>
    </source>
</evidence>
<evidence type="ECO:0000256" key="8">
    <source>
        <dbReference type="ARBA" id="ARBA00024722"/>
    </source>
</evidence>
<evidence type="ECO:0000256" key="5">
    <source>
        <dbReference type="ARBA" id="ARBA00022741"/>
    </source>
</evidence>
<evidence type="ECO:0000259" key="9">
    <source>
        <dbReference type="PROSITE" id="PS50893"/>
    </source>
</evidence>
<dbReference type="InterPro" id="IPR050388">
    <property type="entry name" value="ABC_Ni/Peptide_Import"/>
</dbReference>
<dbReference type="CDD" id="cd03257">
    <property type="entry name" value="ABC_NikE_OppD_transporters"/>
    <property type="match status" value="1"/>
</dbReference>
<dbReference type="Gene3D" id="3.40.50.300">
    <property type="entry name" value="P-loop containing nucleotide triphosphate hydrolases"/>
    <property type="match status" value="1"/>
</dbReference>
<dbReference type="PANTHER" id="PTHR43297">
    <property type="entry name" value="OLIGOPEPTIDE TRANSPORT ATP-BINDING PROTEIN APPD"/>
    <property type="match status" value="1"/>
</dbReference>
<dbReference type="NCBIfam" id="TIGR01727">
    <property type="entry name" value="oligo_HPY"/>
    <property type="match status" value="1"/>
</dbReference>
<dbReference type="EMBL" id="UFQQ01000032">
    <property type="protein sequence ID" value="SSW93205.1"/>
    <property type="molecule type" value="Genomic_DNA"/>
</dbReference>
<dbReference type="EMBL" id="QRDT01000032">
    <property type="protein sequence ID" value="RED24461.1"/>
    <property type="molecule type" value="Genomic_DNA"/>
</dbReference>
<reference evidence="11 12" key="1">
    <citation type="submission" date="2017-08" db="EMBL/GenBank/DDBJ databases">
        <authorList>
            <person name="de Groot N.N."/>
        </authorList>
    </citation>
    <scope>NUCLEOTIDE SEQUENCE [LARGE SCALE GENOMIC DNA]</scope>
    <source>
        <strain evidence="11 12">JA575</strain>
    </source>
</reference>
<keyword evidence="7" id="KW-0472">Membrane</keyword>
<dbReference type="SMART" id="SM00382">
    <property type="entry name" value="AAA"/>
    <property type="match status" value="1"/>
</dbReference>
<gene>
    <name evidence="10" type="ORF">BJ125_13229</name>
    <name evidence="11" type="ORF">SAMN05892882_13229</name>
</gene>
<evidence type="ECO:0000256" key="7">
    <source>
        <dbReference type="ARBA" id="ARBA00023136"/>
    </source>
</evidence>
<keyword evidence="5" id="KW-0547">Nucleotide-binding</keyword>
<dbReference type="Pfam" id="PF00005">
    <property type="entry name" value="ABC_tran"/>
    <property type="match status" value="1"/>
</dbReference>